<dbReference type="Proteomes" id="UP000279833">
    <property type="component" value="Unassembled WGS sequence"/>
</dbReference>
<evidence type="ECO:0000313" key="2">
    <source>
        <dbReference type="EMBL" id="VDO89709.1"/>
    </source>
</evidence>
<feature type="compositionally biased region" description="Basic residues" evidence="1">
    <location>
        <begin position="1"/>
        <end position="19"/>
    </location>
</feature>
<keyword evidence="3" id="KW-1185">Reference proteome</keyword>
<dbReference type="WBParaSite" id="SCUD_0000456101-mRNA-1">
    <property type="protein sequence ID" value="SCUD_0000456101-mRNA-1"/>
    <property type="gene ID" value="SCUD_0000456101"/>
</dbReference>
<sequence length="37" mass="4073">MCRPKVKHTPSTAKMHRKLPSATSQPQPPFGAGSRKK</sequence>
<protein>
    <submittedName>
        <fullName evidence="4">Ataxin-7-like protein 2</fullName>
    </submittedName>
</protein>
<organism evidence="4">
    <name type="scientific">Schistosoma curassoni</name>
    <dbReference type="NCBI Taxonomy" id="6186"/>
    <lineage>
        <taxon>Eukaryota</taxon>
        <taxon>Metazoa</taxon>
        <taxon>Spiralia</taxon>
        <taxon>Lophotrochozoa</taxon>
        <taxon>Platyhelminthes</taxon>
        <taxon>Trematoda</taxon>
        <taxon>Digenea</taxon>
        <taxon>Strigeidida</taxon>
        <taxon>Schistosomatoidea</taxon>
        <taxon>Schistosomatidae</taxon>
        <taxon>Schistosoma</taxon>
    </lineage>
</organism>
<dbReference type="EMBL" id="UZAK01006210">
    <property type="protein sequence ID" value="VDO89709.1"/>
    <property type="molecule type" value="Genomic_DNA"/>
</dbReference>
<dbReference type="AlphaFoldDB" id="A0A183JPC4"/>
<reference evidence="4" key="1">
    <citation type="submission" date="2016-06" db="UniProtKB">
        <authorList>
            <consortium name="WormBaseParasite"/>
        </authorList>
    </citation>
    <scope>IDENTIFICATION</scope>
</reference>
<name>A0A183JPC4_9TREM</name>
<reference evidence="2 3" key="2">
    <citation type="submission" date="2018-11" db="EMBL/GenBank/DDBJ databases">
        <authorList>
            <consortium name="Pathogen Informatics"/>
        </authorList>
    </citation>
    <scope>NUCLEOTIDE SEQUENCE [LARGE SCALE GENOMIC DNA]</scope>
    <source>
        <strain evidence="2">Dakar</strain>
        <strain evidence="3">Dakar, Senegal</strain>
    </source>
</reference>
<gene>
    <name evidence="2" type="ORF">SCUD_LOCUS4561</name>
</gene>
<accession>A0A183JPC4</accession>
<evidence type="ECO:0000256" key="1">
    <source>
        <dbReference type="SAM" id="MobiDB-lite"/>
    </source>
</evidence>
<feature type="region of interest" description="Disordered" evidence="1">
    <location>
        <begin position="1"/>
        <end position="37"/>
    </location>
</feature>
<evidence type="ECO:0000313" key="3">
    <source>
        <dbReference type="Proteomes" id="UP000279833"/>
    </source>
</evidence>
<evidence type="ECO:0000313" key="4">
    <source>
        <dbReference type="WBParaSite" id="SCUD_0000456101-mRNA-1"/>
    </source>
</evidence>
<proteinExistence type="predicted"/>